<dbReference type="STRING" id="1160509.A0A3N4I1A5"/>
<dbReference type="Gene3D" id="3.60.130.30">
    <property type="match status" value="1"/>
</dbReference>
<keyword evidence="3" id="KW-1185">Reference proteome</keyword>
<reference evidence="2 3" key="1">
    <citation type="journal article" date="2018" name="Nat. Ecol. Evol.">
        <title>Pezizomycetes genomes reveal the molecular basis of ectomycorrhizal truffle lifestyle.</title>
        <authorList>
            <person name="Murat C."/>
            <person name="Payen T."/>
            <person name="Noel B."/>
            <person name="Kuo A."/>
            <person name="Morin E."/>
            <person name="Chen J."/>
            <person name="Kohler A."/>
            <person name="Krizsan K."/>
            <person name="Balestrini R."/>
            <person name="Da Silva C."/>
            <person name="Montanini B."/>
            <person name="Hainaut M."/>
            <person name="Levati E."/>
            <person name="Barry K.W."/>
            <person name="Belfiori B."/>
            <person name="Cichocki N."/>
            <person name="Clum A."/>
            <person name="Dockter R.B."/>
            <person name="Fauchery L."/>
            <person name="Guy J."/>
            <person name="Iotti M."/>
            <person name="Le Tacon F."/>
            <person name="Lindquist E.A."/>
            <person name="Lipzen A."/>
            <person name="Malagnac F."/>
            <person name="Mello A."/>
            <person name="Molinier V."/>
            <person name="Miyauchi S."/>
            <person name="Poulain J."/>
            <person name="Riccioni C."/>
            <person name="Rubini A."/>
            <person name="Sitrit Y."/>
            <person name="Splivallo R."/>
            <person name="Traeger S."/>
            <person name="Wang M."/>
            <person name="Zifcakova L."/>
            <person name="Wipf D."/>
            <person name="Zambonelli A."/>
            <person name="Paolocci F."/>
            <person name="Nowrousian M."/>
            <person name="Ottonello S."/>
            <person name="Baldrian P."/>
            <person name="Spatafora J.W."/>
            <person name="Henrissat B."/>
            <person name="Nagy L.G."/>
            <person name="Aury J.M."/>
            <person name="Wincker P."/>
            <person name="Grigoriev I.V."/>
            <person name="Bonfante P."/>
            <person name="Martin F.M."/>
        </authorList>
    </citation>
    <scope>NUCLEOTIDE SEQUENCE [LARGE SCALE GENOMIC DNA]</scope>
    <source>
        <strain evidence="2 3">RN42</strain>
    </source>
</reference>
<protein>
    <submittedName>
        <fullName evidence="2">Uncharacterized protein</fullName>
    </submittedName>
</protein>
<dbReference type="Proteomes" id="UP000275078">
    <property type="component" value="Unassembled WGS sequence"/>
</dbReference>
<feature type="compositionally biased region" description="Basic residues" evidence="1">
    <location>
        <begin position="465"/>
        <end position="498"/>
    </location>
</feature>
<feature type="region of interest" description="Disordered" evidence="1">
    <location>
        <begin position="222"/>
        <end position="247"/>
    </location>
</feature>
<evidence type="ECO:0000313" key="2">
    <source>
        <dbReference type="EMBL" id="RPA79863.1"/>
    </source>
</evidence>
<organism evidence="2 3">
    <name type="scientific">Ascobolus immersus RN42</name>
    <dbReference type="NCBI Taxonomy" id="1160509"/>
    <lineage>
        <taxon>Eukaryota</taxon>
        <taxon>Fungi</taxon>
        <taxon>Dikarya</taxon>
        <taxon>Ascomycota</taxon>
        <taxon>Pezizomycotina</taxon>
        <taxon>Pezizomycetes</taxon>
        <taxon>Pezizales</taxon>
        <taxon>Ascobolaceae</taxon>
        <taxon>Ascobolus</taxon>
    </lineage>
</organism>
<feature type="compositionally biased region" description="Pro residues" evidence="1">
    <location>
        <begin position="13"/>
        <end position="26"/>
    </location>
</feature>
<sequence length="525" mass="58656">MSSASSSVCSPLSTPPDSPLSTPPDSPMSSPQEIPSGVSHPFRRQVLDCVLIQNKPCLPCTQTTATVCSEDSECGVEKISKVLPGPVKANISVKSTKELKLGISKRVRHLLTTKAFTSSTLPDWAPDPSKSMEERLTATLDEWIDFQGPVTTIRSNFTSEVLKTRNSWRGTVPMICEKPETIESFRKMSVEEFGSLRVVDGRGVLQALRFKVPPETPFILSEASASLPDRDRRKATSGSSDPLARGTHDQRHYATWCEFGNTLAYSKELKDDKEDGENWLKNTVRATSFVNFVLQTELPEQYRKATNPDLVRELEKRGLKNLFGGFHGVNINRGMTGDESITHLDWLDDLNSMNLVIPFSERGKRKPNTKIFEDDDAFLKHLKEFEEQFESGNEIASWTGAWFILWPLKLVIEVPEGYGILFSGRTIAHSLTKIMGVRASVDYFVHKALYDWLSNIKANDDTYKHHGKKKKKALAKGTKKAHRKEKTAGRVQKKRKSKAGGCTEQRARQNRHANVPPGGGDGCHN</sequence>
<evidence type="ECO:0000256" key="1">
    <source>
        <dbReference type="SAM" id="MobiDB-lite"/>
    </source>
</evidence>
<accession>A0A3N4I1A5</accession>
<dbReference type="EMBL" id="ML119694">
    <property type="protein sequence ID" value="RPA79863.1"/>
    <property type="molecule type" value="Genomic_DNA"/>
</dbReference>
<evidence type="ECO:0000313" key="3">
    <source>
        <dbReference type="Proteomes" id="UP000275078"/>
    </source>
</evidence>
<dbReference type="AlphaFoldDB" id="A0A3N4I1A5"/>
<name>A0A3N4I1A5_ASCIM</name>
<feature type="region of interest" description="Disordered" evidence="1">
    <location>
        <begin position="463"/>
        <end position="525"/>
    </location>
</feature>
<feature type="region of interest" description="Disordered" evidence="1">
    <location>
        <begin position="1"/>
        <end position="38"/>
    </location>
</feature>
<feature type="compositionally biased region" description="Low complexity" evidence="1">
    <location>
        <begin position="1"/>
        <end position="12"/>
    </location>
</feature>
<dbReference type="OrthoDB" id="5414467at2759"/>
<proteinExistence type="predicted"/>
<gene>
    <name evidence="2" type="ORF">BJ508DRAFT_327913</name>
</gene>